<dbReference type="EMBL" id="CP002360">
    <property type="protein sequence ID" value="AEE96183.1"/>
    <property type="molecule type" value="Genomic_DNA"/>
</dbReference>
<feature type="transmembrane region" description="Helical" evidence="1">
    <location>
        <begin position="6"/>
        <end position="25"/>
    </location>
</feature>
<dbReference type="OrthoDB" id="9784298at2"/>
<feature type="transmembrane region" description="Helical" evidence="1">
    <location>
        <begin position="150"/>
        <end position="171"/>
    </location>
</feature>
<dbReference type="HOGENOM" id="CLU_084406_0_0_9"/>
<dbReference type="AlphaFoldDB" id="F4A2D6"/>
<feature type="transmembrane region" description="Helical" evidence="1">
    <location>
        <begin position="199"/>
        <end position="220"/>
    </location>
</feature>
<proteinExistence type="predicted"/>
<keyword evidence="1" id="KW-1133">Transmembrane helix</keyword>
<keyword evidence="1" id="KW-0812">Transmembrane</keyword>
<dbReference type="eggNOG" id="COG2738">
    <property type="taxonomic scope" value="Bacteria"/>
</dbReference>
<evidence type="ECO:0000313" key="2">
    <source>
        <dbReference type="EMBL" id="AEE96183.1"/>
    </source>
</evidence>
<reference evidence="3" key="1">
    <citation type="submission" date="2010-11" db="EMBL/GenBank/DDBJ databases">
        <title>The complete genome of Mahella australiensis DSM 15567.</title>
        <authorList>
            <consortium name="US DOE Joint Genome Institute (JGI-PGF)"/>
            <person name="Lucas S."/>
            <person name="Copeland A."/>
            <person name="Lapidus A."/>
            <person name="Bruce D."/>
            <person name="Goodwin L."/>
            <person name="Pitluck S."/>
            <person name="Kyrpides N."/>
            <person name="Mavromatis K."/>
            <person name="Pagani I."/>
            <person name="Ivanova N."/>
            <person name="Teshima H."/>
            <person name="Brettin T."/>
            <person name="Detter J.C."/>
            <person name="Han C."/>
            <person name="Tapia R."/>
            <person name="Land M."/>
            <person name="Hauser L."/>
            <person name="Markowitz V."/>
            <person name="Cheng J.-F."/>
            <person name="Hugenholtz P."/>
            <person name="Woyke T."/>
            <person name="Wu D."/>
            <person name="Spring S."/>
            <person name="Pukall R."/>
            <person name="Steenblock K."/>
            <person name="Schneider S."/>
            <person name="Klenk H.-P."/>
            <person name="Eisen J.A."/>
        </authorList>
    </citation>
    <scope>NUCLEOTIDE SEQUENCE [LARGE SCALE GENOMIC DNA]</scope>
    <source>
        <strain evidence="3">DSM 15567 / CIP 107919 / 50-1 BON</strain>
    </source>
</reference>
<keyword evidence="1" id="KW-0472">Membrane</keyword>
<dbReference type="Pfam" id="PF04298">
    <property type="entry name" value="Zn_peptidase_2"/>
    <property type="match status" value="1"/>
</dbReference>
<keyword evidence="3" id="KW-1185">Reference proteome</keyword>
<feature type="transmembrane region" description="Helical" evidence="1">
    <location>
        <begin position="123"/>
        <end position="144"/>
    </location>
</feature>
<reference evidence="2 3" key="2">
    <citation type="journal article" date="2011" name="Stand. Genomic Sci.">
        <title>Complete genome sequence of Mahella australiensis type strain (50-1 BON).</title>
        <authorList>
            <person name="Sikorski J."/>
            <person name="Teshima H."/>
            <person name="Nolan M."/>
            <person name="Lucas S."/>
            <person name="Hammon N."/>
            <person name="Deshpande S."/>
            <person name="Cheng J.F."/>
            <person name="Pitluck S."/>
            <person name="Liolios K."/>
            <person name="Pagani I."/>
            <person name="Ivanova N."/>
            <person name="Huntemann M."/>
            <person name="Mavromatis K."/>
            <person name="Ovchinikova G."/>
            <person name="Pati A."/>
            <person name="Tapia R."/>
            <person name="Han C."/>
            <person name="Goodwin L."/>
            <person name="Chen A."/>
            <person name="Palaniappan K."/>
            <person name="Land M."/>
            <person name="Hauser L."/>
            <person name="Ngatchou-Djao O.D."/>
            <person name="Rohde M."/>
            <person name="Pukall R."/>
            <person name="Spring S."/>
            <person name="Abt B."/>
            <person name="Goker M."/>
            <person name="Detter J.C."/>
            <person name="Woyke T."/>
            <person name="Bristow J."/>
            <person name="Markowitz V."/>
            <person name="Hugenholtz P."/>
            <person name="Eisen J.A."/>
            <person name="Kyrpides N.C."/>
            <person name="Klenk H.P."/>
            <person name="Lapidus A."/>
        </authorList>
    </citation>
    <scope>NUCLEOTIDE SEQUENCE [LARGE SCALE GENOMIC DNA]</scope>
    <source>
        <strain evidence="3">DSM 15567 / CIP 107919 / 50-1 BON</strain>
    </source>
</reference>
<protein>
    <submittedName>
        <fullName evidence="2">Peptidase membrane zinc metallopeptidase</fullName>
    </submittedName>
</protein>
<organism evidence="2 3">
    <name type="scientific">Mahella australiensis (strain DSM 15567 / CIP 107919 / 50-1 BON)</name>
    <dbReference type="NCBI Taxonomy" id="697281"/>
    <lineage>
        <taxon>Bacteria</taxon>
        <taxon>Bacillati</taxon>
        <taxon>Bacillota</taxon>
        <taxon>Clostridia</taxon>
        <taxon>Thermoanaerobacterales</taxon>
        <taxon>Thermoanaerobacterales Family IV. Incertae Sedis</taxon>
        <taxon>Mahella</taxon>
    </lineage>
</organism>
<gene>
    <name evidence="2" type="ordered locus">Mahau_0985</name>
</gene>
<evidence type="ECO:0000256" key="1">
    <source>
        <dbReference type="SAM" id="Phobius"/>
    </source>
</evidence>
<accession>F4A2D6</accession>
<name>F4A2D6_MAHA5</name>
<dbReference type="RefSeq" id="WP_013780613.1">
    <property type="nucleotide sequence ID" value="NC_015520.1"/>
</dbReference>
<sequence>MPYLYGFDTGFLLFFIPAMILAMYAQFKVQNTFAKYLKVPNRKGYTGVEVARYILDANGLNDVRIERIPGALTDHYDPSKRVLRLSEPVYSQPSIASISVAAHESGHAVQHQHGYFPLIARNALVPIVNFSAQFTWILIILGLIMSSGSLINAGIILFSAAVLFQIITLPVEFNASHRALAMLSQSGIISDDERPKARAVLSAAALTYVAAAAVSIAQLLRLLLIRGDRD</sequence>
<evidence type="ECO:0000313" key="3">
    <source>
        <dbReference type="Proteomes" id="UP000008457"/>
    </source>
</evidence>
<dbReference type="PANTHER" id="PTHR36434">
    <property type="entry name" value="MEMBRANE PROTEASE YUGP-RELATED"/>
    <property type="match status" value="1"/>
</dbReference>
<dbReference type="Proteomes" id="UP000008457">
    <property type="component" value="Chromosome"/>
</dbReference>
<dbReference type="InterPro" id="IPR007395">
    <property type="entry name" value="Zn_peptidase_2"/>
</dbReference>
<dbReference type="KEGG" id="mas:Mahau_0985"/>
<dbReference type="PANTHER" id="PTHR36434:SF1">
    <property type="entry name" value="MEMBRANE PROTEASE YUGP-RELATED"/>
    <property type="match status" value="1"/>
</dbReference>
<dbReference type="STRING" id="697281.Mahau_0985"/>